<comment type="caution">
    <text evidence="2">The sequence shown here is derived from an EMBL/GenBank/DDBJ whole genome shotgun (WGS) entry which is preliminary data.</text>
</comment>
<evidence type="ECO:0008006" key="6">
    <source>
        <dbReference type="Google" id="ProtNLM"/>
    </source>
</evidence>
<keyword evidence="1" id="KW-0732">Signal</keyword>
<dbReference type="EMBL" id="JABANN010000475">
    <property type="protein sequence ID" value="KAF4658439.1"/>
    <property type="molecule type" value="Genomic_DNA"/>
</dbReference>
<dbReference type="OrthoDB" id="433898at2759"/>
<accession>A0A7J6L274</accession>
<evidence type="ECO:0000313" key="5">
    <source>
        <dbReference type="Proteomes" id="UP000572268"/>
    </source>
</evidence>
<feature type="signal peptide" evidence="1">
    <location>
        <begin position="1"/>
        <end position="17"/>
    </location>
</feature>
<evidence type="ECO:0000256" key="1">
    <source>
        <dbReference type="SAM" id="SignalP"/>
    </source>
</evidence>
<reference evidence="4 5" key="1">
    <citation type="submission" date="2020-04" db="EMBL/GenBank/DDBJ databases">
        <title>Perkinsus olseni comparative genomics.</title>
        <authorList>
            <person name="Bogema D.R."/>
        </authorList>
    </citation>
    <scope>NUCLEOTIDE SEQUENCE [LARGE SCALE GENOMIC DNA]</scope>
    <source>
        <strain evidence="2">ATCC PRA-179</strain>
        <strain evidence="3">ATCC PRA-31</strain>
    </source>
</reference>
<sequence length="528" mass="58604">MWSTVSTLACLLLKVHALQRIGSSLSDNAPWGSGLKVFRASDGLVCQLESTGYVLAVNLDTTEVLAEVPGEDAIRTEIAFPDDSPTEDDHDRCVDAINNLEGDIEDSDTIETVVRTTYAALITTDLQSHDKPVTFADLPDLALLTIFALSGQPLVCSLICKRALQICDASSGRSLWRGCPGGRVEYARRLRERRTAVASRLRRMTRKDLLPNLPRQCDYLHLRKWTLRVREGKAARDAGPFKHTPIEWTFELSDPGPFVVSASGTVFRLTFSAHRSDRKPLTWGLVRDATFRLSVRSAALLGVEAYVCLAKVEALEEPVEGCDEVSLMSAGRVAVGLWSDDEVAVIYLNVPFYDIVRAFGLATRLPSYRLKGVPDELEPLAGLRGLTVMIALRDGPTVVFSNTFYRVDAEDRFTQQPEPAAVFNVLRPHQSGRAFEFPIDGSLRLAWRTRAFQRYWHAVTVDVVVFNEEHEVLWSASEVAPLRPAPSLVDDETIDLDASEDWMHHYVPVVHPRVAALEAHALESGDGK</sequence>
<protein>
    <recommendedName>
        <fullName evidence="6">F-box domain-containing protein</fullName>
    </recommendedName>
</protein>
<dbReference type="EMBL" id="JABAHT010000639">
    <property type="protein sequence ID" value="KAF4653262.1"/>
    <property type="molecule type" value="Genomic_DNA"/>
</dbReference>
<organism evidence="2 4">
    <name type="scientific">Perkinsus olseni</name>
    <name type="common">Perkinsus atlanticus</name>
    <dbReference type="NCBI Taxonomy" id="32597"/>
    <lineage>
        <taxon>Eukaryota</taxon>
        <taxon>Sar</taxon>
        <taxon>Alveolata</taxon>
        <taxon>Perkinsozoa</taxon>
        <taxon>Perkinsea</taxon>
        <taxon>Perkinsida</taxon>
        <taxon>Perkinsidae</taxon>
        <taxon>Perkinsus</taxon>
    </lineage>
</organism>
<evidence type="ECO:0000313" key="4">
    <source>
        <dbReference type="Proteomes" id="UP000570595"/>
    </source>
</evidence>
<evidence type="ECO:0000313" key="2">
    <source>
        <dbReference type="EMBL" id="KAF4653262.1"/>
    </source>
</evidence>
<gene>
    <name evidence="3" type="ORF">FOL46_006962</name>
    <name evidence="2" type="ORF">FOZ61_009091</name>
</gene>
<name>A0A7J6L274_PEROL</name>
<feature type="chain" id="PRO_5036205299" description="F-box domain-containing protein" evidence="1">
    <location>
        <begin position="18"/>
        <end position="528"/>
    </location>
</feature>
<proteinExistence type="predicted"/>
<evidence type="ECO:0000313" key="3">
    <source>
        <dbReference type="EMBL" id="KAF4658439.1"/>
    </source>
</evidence>
<dbReference type="AlphaFoldDB" id="A0A7J6L274"/>
<dbReference type="Proteomes" id="UP000570595">
    <property type="component" value="Unassembled WGS sequence"/>
</dbReference>
<dbReference type="Proteomes" id="UP000572268">
    <property type="component" value="Unassembled WGS sequence"/>
</dbReference>